<evidence type="ECO:0000313" key="1">
    <source>
        <dbReference type="EMBL" id="EHR79380.1"/>
    </source>
</evidence>
<gene>
    <name evidence="1" type="ORF">OCC_07933</name>
</gene>
<name>H3ZKX9_THELN</name>
<reference evidence="1 2" key="1">
    <citation type="journal article" date="2012" name="J. Bacteriol.">
        <title>Genome sequence of the model hyperthermophilic archaeon Thermococcus litoralis NS-C.</title>
        <authorList>
            <person name="Gardner A.F."/>
            <person name="Kumar S."/>
            <person name="Perler F.B."/>
        </authorList>
    </citation>
    <scope>NUCLEOTIDE SEQUENCE [LARGE SCALE GENOMIC DNA]</scope>
    <source>
        <strain evidence="2">ATCC 51850 / DSM 5473 / JCM 8560 / NS-C</strain>
    </source>
</reference>
<organism evidence="1 2">
    <name type="scientific">Thermococcus litoralis (strain ATCC 51850 / DSM 5473 / JCM 8560 / NS-C)</name>
    <dbReference type="NCBI Taxonomy" id="523849"/>
    <lineage>
        <taxon>Archaea</taxon>
        <taxon>Methanobacteriati</taxon>
        <taxon>Methanobacteriota</taxon>
        <taxon>Thermococci</taxon>
        <taxon>Thermococcales</taxon>
        <taxon>Thermococcaceae</taxon>
        <taxon>Thermococcus</taxon>
    </lineage>
</organism>
<dbReference type="GeneID" id="16550335"/>
<keyword evidence="2" id="KW-1185">Reference proteome</keyword>
<dbReference type="RefSeq" id="WP_004066895.1">
    <property type="nucleotide sequence ID" value="NC_022084.1"/>
</dbReference>
<dbReference type="STRING" id="523849.OCC_07933"/>
<dbReference type="EMBL" id="CP006670">
    <property type="protein sequence ID" value="EHR79380.1"/>
    <property type="molecule type" value="Genomic_DNA"/>
</dbReference>
<dbReference type="PaxDb" id="523849-OCC_07933"/>
<dbReference type="Proteomes" id="UP000015502">
    <property type="component" value="Chromosome"/>
</dbReference>
<sequence>MTTALNIKESILDKNSEFNIKRFTLGGIKIERPIKVLNVNNITLKTYEEQKRGLEKYTLFYEVSSTLQESTVNAILDETENGNITRLFKYKRWASPLILTYTLSFNPLRPQILDGLKDLSGFLSYYYAYSSIALLVPNIKVKKSIPVKKDPETGKVKYRPIKIANLDDYIKYVDWSVEKLDSKNNKPIFVPVSLKFGMRDLAKLAEHYLKKEYFNIWIDFESGLPSPQNIGKIRQFLEVFRENERLEDIVVYTTNLNREFESSPQLTLTPGTDPVTTLTGANFVGGNKGKGVPGDNLPKPEKPGELLEYKARLFDPDTYYYLHPKLINDPTLQEILLIKEYNIMLNTLRINVELINQAEYFLENQEIQPYAEQKQMLKEYREGELLKALFSPIKRGFKTKSTKPSELPKVNLLSFLPKKEG</sequence>
<dbReference type="HOGENOM" id="CLU_051456_0_0_2"/>
<dbReference type="OrthoDB" id="359420at2157"/>
<dbReference type="AlphaFoldDB" id="H3ZKX9"/>
<protein>
    <submittedName>
        <fullName evidence="1">Uncharacterized protein</fullName>
    </submittedName>
</protein>
<evidence type="ECO:0000313" key="2">
    <source>
        <dbReference type="Proteomes" id="UP000015502"/>
    </source>
</evidence>
<dbReference type="KEGG" id="tlt:OCC_07933"/>
<accession>H3ZKX9</accession>
<proteinExistence type="predicted"/>